<evidence type="ECO:0000256" key="10">
    <source>
        <dbReference type="RuleBase" id="RU363066"/>
    </source>
</evidence>
<dbReference type="InterPro" id="IPR006001">
    <property type="entry name" value="Therm_gnt_kin"/>
</dbReference>
<reference evidence="11" key="1">
    <citation type="journal article" date="2014" name="Int. J. Syst. Evol. Microbiol.">
        <title>Complete genome sequence of Corynebacterium casei LMG S-19264T (=DSM 44701T), isolated from a smear-ripened cheese.</title>
        <authorList>
            <consortium name="US DOE Joint Genome Institute (JGI-PGF)"/>
            <person name="Walter F."/>
            <person name="Albersmeier A."/>
            <person name="Kalinowski J."/>
            <person name="Ruckert C."/>
        </authorList>
    </citation>
    <scope>NUCLEOTIDE SEQUENCE</scope>
    <source>
        <strain evidence="11">CGMCC 1.15367</strain>
    </source>
</reference>
<dbReference type="PANTHER" id="PTHR43442">
    <property type="entry name" value="GLUCONOKINASE-RELATED"/>
    <property type="match status" value="1"/>
</dbReference>
<evidence type="ECO:0000313" key="12">
    <source>
        <dbReference type="Proteomes" id="UP000644699"/>
    </source>
</evidence>
<evidence type="ECO:0000256" key="8">
    <source>
        <dbReference type="ARBA" id="ARBA00023064"/>
    </source>
</evidence>
<evidence type="ECO:0000256" key="9">
    <source>
        <dbReference type="ARBA" id="ARBA00048090"/>
    </source>
</evidence>
<evidence type="ECO:0000256" key="6">
    <source>
        <dbReference type="ARBA" id="ARBA00022777"/>
    </source>
</evidence>
<dbReference type="Pfam" id="PF13671">
    <property type="entry name" value="AAA_33"/>
    <property type="match status" value="1"/>
</dbReference>
<keyword evidence="12" id="KW-1185">Reference proteome</keyword>
<proteinExistence type="inferred from homology"/>
<dbReference type="EMBL" id="BMIQ01000004">
    <property type="protein sequence ID" value="GGE06915.1"/>
    <property type="molecule type" value="Genomic_DNA"/>
</dbReference>
<dbReference type="SUPFAM" id="SSF52540">
    <property type="entry name" value="P-loop containing nucleoside triphosphate hydrolases"/>
    <property type="match status" value="1"/>
</dbReference>
<gene>
    <name evidence="11" type="ORF">GCM10011390_27510</name>
</gene>
<comment type="similarity">
    <text evidence="2 10">Belongs to the gluconokinase GntK/GntV family.</text>
</comment>
<accession>A0A917E7L7</accession>
<name>A0A917E7L7_9HYPH</name>
<dbReference type="RefSeq" id="WP_244639481.1">
    <property type="nucleotide sequence ID" value="NZ_BMIQ01000004.1"/>
</dbReference>
<comment type="catalytic activity">
    <reaction evidence="9 10">
        <text>D-gluconate + ATP = 6-phospho-D-gluconate + ADP + H(+)</text>
        <dbReference type="Rhea" id="RHEA:19433"/>
        <dbReference type="ChEBI" id="CHEBI:15378"/>
        <dbReference type="ChEBI" id="CHEBI:18391"/>
        <dbReference type="ChEBI" id="CHEBI:30616"/>
        <dbReference type="ChEBI" id="CHEBI:58759"/>
        <dbReference type="ChEBI" id="CHEBI:456216"/>
        <dbReference type="EC" id="2.7.1.12"/>
    </reaction>
</comment>
<dbReference type="Proteomes" id="UP000644699">
    <property type="component" value="Unassembled WGS sequence"/>
</dbReference>
<dbReference type="GO" id="GO:0046316">
    <property type="term" value="F:gluconokinase activity"/>
    <property type="evidence" value="ECO:0007669"/>
    <property type="project" value="UniProtKB-EC"/>
</dbReference>
<sequence>MAADGARRPMAIVVMGTSGVGKTTAAKGIAAALDWPFAEADEFHPKANIAKMSSGIPLTDEDRWPWLRAIRDWIDARAEEGKDVVVTCSALKRRYRDLLREARADLRFVFLTADPALVAQRIGTRSGHFMPPELLRSQLADLEPLEPGEPGVAVGVDAPPEAVVRRAIEALGLTGKG</sequence>
<evidence type="ECO:0000256" key="1">
    <source>
        <dbReference type="ARBA" id="ARBA00004761"/>
    </source>
</evidence>
<dbReference type="GO" id="GO:0005524">
    <property type="term" value="F:ATP binding"/>
    <property type="evidence" value="ECO:0007669"/>
    <property type="project" value="UniProtKB-KW"/>
</dbReference>
<evidence type="ECO:0000313" key="11">
    <source>
        <dbReference type="EMBL" id="GGE06915.1"/>
    </source>
</evidence>
<evidence type="ECO:0000256" key="4">
    <source>
        <dbReference type="ARBA" id="ARBA00022679"/>
    </source>
</evidence>
<dbReference type="PANTHER" id="PTHR43442:SF3">
    <property type="entry name" value="GLUCONOKINASE-RELATED"/>
    <property type="match status" value="1"/>
</dbReference>
<comment type="caution">
    <text evidence="11">The sequence shown here is derived from an EMBL/GenBank/DDBJ whole genome shotgun (WGS) entry which is preliminary data.</text>
</comment>
<keyword evidence="4 10" id="KW-0808">Transferase</keyword>
<comment type="pathway">
    <text evidence="1">Carbohydrate acid metabolism.</text>
</comment>
<keyword evidence="8" id="KW-0311">Gluconate utilization</keyword>
<dbReference type="GO" id="GO:0005737">
    <property type="term" value="C:cytoplasm"/>
    <property type="evidence" value="ECO:0007669"/>
    <property type="project" value="TreeGrafter"/>
</dbReference>
<protein>
    <recommendedName>
        <fullName evidence="3 10">Gluconokinase</fullName>
        <ecNumber evidence="3 10">2.7.1.12</ecNumber>
    </recommendedName>
</protein>
<evidence type="ECO:0000256" key="3">
    <source>
        <dbReference type="ARBA" id="ARBA00012054"/>
    </source>
</evidence>
<evidence type="ECO:0000256" key="2">
    <source>
        <dbReference type="ARBA" id="ARBA00008420"/>
    </source>
</evidence>
<dbReference type="AlphaFoldDB" id="A0A917E7L7"/>
<evidence type="ECO:0000256" key="5">
    <source>
        <dbReference type="ARBA" id="ARBA00022741"/>
    </source>
</evidence>
<evidence type="ECO:0000256" key="7">
    <source>
        <dbReference type="ARBA" id="ARBA00022840"/>
    </source>
</evidence>
<dbReference type="Gene3D" id="3.40.50.300">
    <property type="entry name" value="P-loop containing nucleotide triphosphate hydrolases"/>
    <property type="match status" value="1"/>
</dbReference>
<dbReference type="GO" id="GO:0019521">
    <property type="term" value="P:D-gluconate metabolic process"/>
    <property type="evidence" value="ECO:0007669"/>
    <property type="project" value="UniProtKB-KW"/>
</dbReference>
<keyword evidence="7 10" id="KW-0067">ATP-binding</keyword>
<dbReference type="InterPro" id="IPR027417">
    <property type="entry name" value="P-loop_NTPase"/>
</dbReference>
<keyword evidence="5 10" id="KW-0547">Nucleotide-binding</keyword>
<reference evidence="11" key="2">
    <citation type="submission" date="2020-09" db="EMBL/GenBank/DDBJ databases">
        <authorList>
            <person name="Sun Q."/>
            <person name="Zhou Y."/>
        </authorList>
    </citation>
    <scope>NUCLEOTIDE SEQUENCE</scope>
    <source>
        <strain evidence="11">CGMCC 1.15367</strain>
    </source>
</reference>
<keyword evidence="6 10" id="KW-0418">Kinase</keyword>
<dbReference type="NCBIfam" id="TIGR01313">
    <property type="entry name" value="therm_gnt_kin"/>
    <property type="match status" value="1"/>
</dbReference>
<organism evidence="11 12">
    <name type="scientific">Aureimonas endophytica</name>
    <dbReference type="NCBI Taxonomy" id="2027858"/>
    <lineage>
        <taxon>Bacteria</taxon>
        <taxon>Pseudomonadati</taxon>
        <taxon>Pseudomonadota</taxon>
        <taxon>Alphaproteobacteria</taxon>
        <taxon>Hyphomicrobiales</taxon>
        <taxon>Aurantimonadaceae</taxon>
        <taxon>Aureimonas</taxon>
    </lineage>
</organism>
<dbReference type="EC" id="2.7.1.12" evidence="3 10"/>
<dbReference type="FunFam" id="3.40.50.300:FF:000522">
    <property type="entry name" value="Gluconokinase"/>
    <property type="match status" value="1"/>
</dbReference>
<dbReference type="CDD" id="cd02021">
    <property type="entry name" value="GntK"/>
    <property type="match status" value="1"/>
</dbReference>